<evidence type="ECO:0000256" key="5">
    <source>
        <dbReference type="ARBA" id="ARBA00023136"/>
    </source>
</evidence>
<evidence type="ECO:0000313" key="8">
    <source>
        <dbReference type="EMBL" id="RKF06433.1"/>
    </source>
</evidence>
<dbReference type="EMBL" id="QFWV02000007">
    <property type="protein sequence ID" value="RKF06433.1"/>
    <property type="molecule type" value="Genomic_DNA"/>
</dbReference>
<dbReference type="GO" id="GO:0055085">
    <property type="term" value="P:transmembrane transport"/>
    <property type="evidence" value="ECO:0007669"/>
    <property type="project" value="TreeGrafter"/>
</dbReference>
<evidence type="ECO:0000256" key="3">
    <source>
        <dbReference type="ARBA" id="ARBA00022692"/>
    </source>
</evidence>
<dbReference type="OrthoDB" id="9799225at2"/>
<evidence type="ECO:0000256" key="1">
    <source>
        <dbReference type="ARBA" id="ARBA00004141"/>
    </source>
</evidence>
<evidence type="ECO:0000313" key="9">
    <source>
        <dbReference type="Proteomes" id="UP000246132"/>
    </source>
</evidence>
<feature type="transmembrane region" description="Helical" evidence="7">
    <location>
        <begin position="149"/>
        <end position="171"/>
    </location>
</feature>
<dbReference type="PANTHER" id="PTHR21716">
    <property type="entry name" value="TRANSMEMBRANE PROTEIN"/>
    <property type="match status" value="1"/>
</dbReference>
<keyword evidence="4 7" id="KW-1133">Transmembrane helix</keyword>
<evidence type="ECO:0000256" key="4">
    <source>
        <dbReference type="ARBA" id="ARBA00022989"/>
    </source>
</evidence>
<evidence type="ECO:0000256" key="6">
    <source>
        <dbReference type="SAM" id="MobiDB-lite"/>
    </source>
</evidence>
<gene>
    <name evidence="8" type="ORF">DEM25_012550</name>
</gene>
<comment type="caution">
    <text evidence="8">The sequence shown here is derived from an EMBL/GenBank/DDBJ whole genome shotgun (WGS) entry which is preliminary data.</text>
</comment>
<evidence type="ECO:0000256" key="2">
    <source>
        <dbReference type="ARBA" id="ARBA00009773"/>
    </source>
</evidence>
<feature type="transmembrane region" description="Helical" evidence="7">
    <location>
        <begin position="246"/>
        <end position="265"/>
    </location>
</feature>
<dbReference type="AlphaFoldDB" id="A0A3A8AKP5"/>
<reference evidence="8 9" key="1">
    <citation type="journal article" date="2018" name="Int. J. Syst. Bacteriol.">
        <title>Oceaniradius stylonemae gen. nov., sp. nov., isolated from a red alga, Stylonema cornu-cervi.</title>
        <authorList>
            <person name="Jeong S."/>
        </authorList>
    </citation>
    <scope>NUCLEOTIDE SEQUENCE [LARGE SCALE GENOMIC DNA]</scope>
    <source>
        <strain evidence="8 9">StC1</strain>
    </source>
</reference>
<organism evidence="8 9">
    <name type="scientific">Oceaniradius stylonematis</name>
    <dbReference type="NCBI Taxonomy" id="2184161"/>
    <lineage>
        <taxon>Bacteria</taxon>
        <taxon>Pseudomonadati</taxon>
        <taxon>Pseudomonadota</taxon>
        <taxon>Alphaproteobacteria</taxon>
        <taxon>Hyphomicrobiales</taxon>
        <taxon>Ahrensiaceae</taxon>
        <taxon>Oceaniradius</taxon>
    </lineage>
</organism>
<keyword evidence="9" id="KW-1185">Reference proteome</keyword>
<feature type="transmembrane region" description="Helical" evidence="7">
    <location>
        <begin position="12"/>
        <end position="28"/>
    </location>
</feature>
<dbReference type="GO" id="GO:0016020">
    <property type="term" value="C:membrane"/>
    <property type="evidence" value="ECO:0007669"/>
    <property type="project" value="UniProtKB-SubCell"/>
</dbReference>
<comment type="similarity">
    <text evidence="2">Belongs to the autoinducer-2 exporter (AI-2E) (TC 2.A.86) family.</text>
</comment>
<evidence type="ECO:0000256" key="7">
    <source>
        <dbReference type="SAM" id="Phobius"/>
    </source>
</evidence>
<accession>A0A3A8AKP5</accession>
<dbReference type="PANTHER" id="PTHR21716:SF64">
    <property type="entry name" value="AI-2 TRANSPORT PROTEIN TQSA"/>
    <property type="match status" value="1"/>
</dbReference>
<dbReference type="InterPro" id="IPR002549">
    <property type="entry name" value="AI-2E-like"/>
</dbReference>
<feature type="transmembrane region" description="Helical" evidence="7">
    <location>
        <begin position="213"/>
        <end position="240"/>
    </location>
</feature>
<feature type="transmembrane region" description="Helical" evidence="7">
    <location>
        <begin position="272"/>
        <end position="291"/>
    </location>
</feature>
<feature type="transmembrane region" description="Helical" evidence="7">
    <location>
        <begin position="34"/>
        <end position="53"/>
    </location>
</feature>
<keyword evidence="5 7" id="KW-0472">Membrane</keyword>
<comment type="subcellular location">
    <subcellularLocation>
        <location evidence="1">Membrane</location>
        <topology evidence="1">Multi-pass membrane protein</topology>
    </subcellularLocation>
</comment>
<protein>
    <submittedName>
        <fullName evidence="8">AI-2E family transporter</fullName>
    </submittedName>
</protein>
<proteinExistence type="inferred from homology"/>
<feature type="transmembrane region" description="Helical" evidence="7">
    <location>
        <begin position="65"/>
        <end position="88"/>
    </location>
</feature>
<name>A0A3A8AKP5_9HYPH</name>
<feature type="transmembrane region" description="Helical" evidence="7">
    <location>
        <begin position="311"/>
        <end position="337"/>
    </location>
</feature>
<dbReference type="Pfam" id="PF01594">
    <property type="entry name" value="AI-2E_transport"/>
    <property type="match status" value="1"/>
</dbReference>
<feature type="region of interest" description="Disordered" evidence="6">
    <location>
        <begin position="359"/>
        <end position="389"/>
    </location>
</feature>
<dbReference type="Proteomes" id="UP000246132">
    <property type="component" value="Unassembled WGS sequence"/>
</dbReference>
<dbReference type="RefSeq" id="WP_109766074.1">
    <property type="nucleotide sequence ID" value="NZ_CP159474.1"/>
</dbReference>
<sequence length="389" mass="42689">MISERHDRFRNFVFGLALALMIGWILYIGQNIIIPVIASIILAYIVTALAQYMKRIPAIGPLIPSPLRFAISILVILLIVGAFVWLIISNINQLLALAPIYQERLLGIIQGLWRSFGEEFGFETEPTWDTLRRDILGGVSLQSLIGSTVTSVGVLVGTMMVVFVYTGFALAERQAFERKSMRMTDNPDDSRRVVEIVSVINARIGDYLATKTLINLILGLMCYLIMAFMALDFAAFWGVLIALMNYVPYVGSFLGVLLPVAIAIVQFGDWGTVLGIFLALTACQIFVGSVLEPSLMGRSLNLSPFVILMSLASWASLWGIAGALLSVPIMAILVIILSEFDGTRPVAVLLSRNGRIPPKRHDRPIRDEVQGKPGAPGDNLILPDRDAAE</sequence>
<keyword evidence="3 7" id="KW-0812">Transmembrane</keyword>